<keyword evidence="5 11" id="KW-1133">Transmembrane helix</keyword>
<dbReference type="FunFam" id="1.20.1070.10:FF:000015">
    <property type="entry name" value="Olfactory receptor"/>
    <property type="match status" value="1"/>
</dbReference>
<keyword evidence="6 10" id="KW-0297">G-protein coupled receptor</keyword>
<proteinExistence type="inferred from homology"/>
<feature type="transmembrane region" description="Helical" evidence="11">
    <location>
        <begin position="216"/>
        <end position="240"/>
    </location>
</feature>
<keyword evidence="3 10" id="KW-0812">Transmembrane</keyword>
<feature type="transmembrane region" description="Helical" evidence="11">
    <location>
        <begin position="172"/>
        <end position="195"/>
    </location>
</feature>
<comment type="similarity">
    <text evidence="10">Belongs to the G-protein coupled receptor 1 family.</text>
</comment>
<dbReference type="Pfam" id="PF13853">
    <property type="entry name" value="7tm_4"/>
    <property type="match status" value="1"/>
</dbReference>
<dbReference type="PROSITE" id="PS00237">
    <property type="entry name" value="G_PROTEIN_RECEP_F1_1"/>
    <property type="match status" value="1"/>
</dbReference>
<evidence type="ECO:0000256" key="4">
    <source>
        <dbReference type="ARBA" id="ARBA00022725"/>
    </source>
</evidence>
<comment type="subcellular location">
    <subcellularLocation>
        <location evidence="1 11">Cell membrane</location>
        <topology evidence="1 11">Multi-pass membrane protein</topology>
    </subcellularLocation>
</comment>
<dbReference type="Proteomes" id="UP000694569">
    <property type="component" value="Unplaced"/>
</dbReference>
<keyword evidence="14" id="KW-1185">Reference proteome</keyword>
<evidence type="ECO:0000256" key="7">
    <source>
        <dbReference type="ARBA" id="ARBA00023136"/>
    </source>
</evidence>
<dbReference type="SUPFAM" id="SSF81321">
    <property type="entry name" value="Family A G protein-coupled receptor-like"/>
    <property type="match status" value="1"/>
</dbReference>
<accession>A0A8C5QWK2</accession>
<feature type="transmembrane region" description="Helical" evidence="11">
    <location>
        <begin position="73"/>
        <end position="96"/>
    </location>
</feature>
<evidence type="ECO:0000256" key="2">
    <source>
        <dbReference type="ARBA" id="ARBA00022475"/>
    </source>
</evidence>
<evidence type="ECO:0000256" key="10">
    <source>
        <dbReference type="RuleBase" id="RU000688"/>
    </source>
</evidence>
<evidence type="ECO:0000256" key="5">
    <source>
        <dbReference type="ARBA" id="ARBA00022989"/>
    </source>
</evidence>
<evidence type="ECO:0000256" key="8">
    <source>
        <dbReference type="ARBA" id="ARBA00023170"/>
    </source>
</evidence>
<dbReference type="PANTHER" id="PTHR26452">
    <property type="entry name" value="OLFACTORY RECEPTOR"/>
    <property type="match status" value="1"/>
</dbReference>
<evidence type="ECO:0000256" key="6">
    <source>
        <dbReference type="ARBA" id="ARBA00023040"/>
    </source>
</evidence>
<keyword evidence="2 11" id="KW-1003">Cell membrane</keyword>
<evidence type="ECO:0000256" key="9">
    <source>
        <dbReference type="ARBA" id="ARBA00023224"/>
    </source>
</evidence>
<sequence length="291" mass="33691">MRNLTKTDKFVLVALSDDPTLRYILFTVFLLVYLKTLVMNLLIIFLVITDRHLHTPMYFFLMMHDFINTDQSISFLACLMQVFFTVYFISSEMLLLGVMSYDRYVAICHPLHYIQVMSWKVCLSSISWVFGFFYSLIHTLCSLRLKFCSSKVIQNFFCDLSHLFQISCVDTFMNIVLTIFLGGTLGLVAFTLTFFPYTRIFSTIAKIKTKEGKRKAFSTCTSHLAVVFIFYGSHVLIYLVPTTSSLIVLYKLISVIYTVINPLLNPLIYSVRNKEDLKDALRRICTKTLIV</sequence>
<dbReference type="GeneTree" id="ENSGT00940000161454"/>
<dbReference type="PROSITE" id="PS50262">
    <property type="entry name" value="G_PROTEIN_RECEP_F1_2"/>
    <property type="match status" value="1"/>
</dbReference>
<evidence type="ECO:0000313" key="14">
    <source>
        <dbReference type="Proteomes" id="UP000694569"/>
    </source>
</evidence>
<keyword evidence="7 11" id="KW-0472">Membrane</keyword>
<dbReference type="GO" id="GO:0004930">
    <property type="term" value="F:G protein-coupled receptor activity"/>
    <property type="evidence" value="ECO:0007669"/>
    <property type="project" value="UniProtKB-KW"/>
</dbReference>
<dbReference type="InterPro" id="IPR000276">
    <property type="entry name" value="GPCR_Rhodpsn"/>
</dbReference>
<feature type="transmembrane region" description="Helical" evidence="11">
    <location>
        <begin position="117"/>
        <end position="137"/>
    </location>
</feature>
<feature type="domain" description="G-protein coupled receptors family 1 profile" evidence="12">
    <location>
        <begin position="7"/>
        <end position="269"/>
    </location>
</feature>
<dbReference type="AlphaFoldDB" id="A0A8C5QWK2"/>
<dbReference type="CDD" id="cd13954">
    <property type="entry name" value="7tmA_OR"/>
    <property type="match status" value="1"/>
</dbReference>
<dbReference type="PRINTS" id="PR00237">
    <property type="entry name" value="GPCRRHODOPSN"/>
</dbReference>
<keyword evidence="8 10" id="KW-0675">Receptor</keyword>
<reference evidence="13" key="2">
    <citation type="submission" date="2025-09" db="UniProtKB">
        <authorList>
            <consortium name="Ensembl"/>
        </authorList>
    </citation>
    <scope>IDENTIFICATION</scope>
</reference>
<dbReference type="GO" id="GO:0004984">
    <property type="term" value="F:olfactory receptor activity"/>
    <property type="evidence" value="ECO:0007669"/>
    <property type="project" value="InterPro"/>
</dbReference>
<dbReference type="InterPro" id="IPR017452">
    <property type="entry name" value="GPCR_Rhodpsn_7TM"/>
</dbReference>
<evidence type="ECO:0000313" key="13">
    <source>
        <dbReference type="Ensembl" id="ENSLLEP00000043301.1"/>
    </source>
</evidence>
<organism evidence="13 14">
    <name type="scientific">Leptobrachium leishanense</name>
    <name type="common">Leishan spiny toad</name>
    <dbReference type="NCBI Taxonomy" id="445787"/>
    <lineage>
        <taxon>Eukaryota</taxon>
        <taxon>Metazoa</taxon>
        <taxon>Chordata</taxon>
        <taxon>Craniata</taxon>
        <taxon>Vertebrata</taxon>
        <taxon>Euteleostomi</taxon>
        <taxon>Amphibia</taxon>
        <taxon>Batrachia</taxon>
        <taxon>Anura</taxon>
        <taxon>Pelobatoidea</taxon>
        <taxon>Megophryidae</taxon>
        <taxon>Leptobrachium</taxon>
    </lineage>
</organism>
<feature type="transmembrane region" description="Helical" evidence="11">
    <location>
        <begin position="246"/>
        <end position="264"/>
    </location>
</feature>
<dbReference type="PRINTS" id="PR00245">
    <property type="entry name" value="OLFACTORYR"/>
</dbReference>
<keyword evidence="4 11" id="KW-0552">Olfaction</keyword>
<dbReference type="Ensembl" id="ENSLLET00000045027.1">
    <property type="protein sequence ID" value="ENSLLEP00000043301.1"/>
    <property type="gene ID" value="ENSLLEG00000027517.1"/>
</dbReference>
<name>A0A8C5QWK2_9ANUR</name>
<dbReference type="InterPro" id="IPR000725">
    <property type="entry name" value="Olfact_rcpt"/>
</dbReference>
<dbReference type="InterPro" id="IPR050516">
    <property type="entry name" value="Olfactory_GPCR"/>
</dbReference>
<evidence type="ECO:0000256" key="11">
    <source>
        <dbReference type="RuleBase" id="RU363047"/>
    </source>
</evidence>
<protein>
    <recommendedName>
        <fullName evidence="11">Olfactory receptor</fullName>
    </recommendedName>
</protein>
<keyword evidence="11" id="KW-0716">Sensory transduction</keyword>
<evidence type="ECO:0000259" key="12">
    <source>
        <dbReference type="PROSITE" id="PS50262"/>
    </source>
</evidence>
<evidence type="ECO:0000256" key="1">
    <source>
        <dbReference type="ARBA" id="ARBA00004651"/>
    </source>
</evidence>
<dbReference type="OrthoDB" id="6147321at2759"/>
<reference evidence="13" key="1">
    <citation type="submission" date="2025-08" db="UniProtKB">
        <authorList>
            <consortium name="Ensembl"/>
        </authorList>
    </citation>
    <scope>IDENTIFICATION</scope>
</reference>
<dbReference type="GO" id="GO:0005886">
    <property type="term" value="C:plasma membrane"/>
    <property type="evidence" value="ECO:0007669"/>
    <property type="project" value="UniProtKB-SubCell"/>
</dbReference>
<dbReference type="Gene3D" id="1.20.1070.10">
    <property type="entry name" value="Rhodopsin 7-helix transmembrane proteins"/>
    <property type="match status" value="1"/>
</dbReference>
<feature type="transmembrane region" description="Helical" evidence="11">
    <location>
        <begin position="21"/>
        <end position="48"/>
    </location>
</feature>
<keyword evidence="9 10" id="KW-0807">Transducer</keyword>
<evidence type="ECO:0000256" key="3">
    <source>
        <dbReference type="ARBA" id="ARBA00022692"/>
    </source>
</evidence>